<dbReference type="AlphaFoldDB" id="A0A0C2BYD4"/>
<gene>
    <name evidence="1" type="ORF">TSA66_22935</name>
</gene>
<protein>
    <submittedName>
        <fullName evidence="1">Uncharacterized protein</fullName>
    </submittedName>
</protein>
<comment type="caution">
    <text evidence="1">The sequence shown here is derived from an EMBL/GenBank/DDBJ whole genome shotgun (WGS) entry which is preliminary data.</text>
</comment>
<evidence type="ECO:0000313" key="1">
    <source>
        <dbReference type="EMBL" id="KIF83041.1"/>
    </source>
</evidence>
<dbReference type="Proteomes" id="UP000031572">
    <property type="component" value="Unassembled WGS sequence"/>
</dbReference>
<evidence type="ECO:0000313" key="2">
    <source>
        <dbReference type="Proteomes" id="UP000031572"/>
    </source>
</evidence>
<accession>A0A0C2BYD4</accession>
<proteinExistence type="predicted"/>
<dbReference type="EMBL" id="JWJG01000028">
    <property type="protein sequence ID" value="KIF83041.1"/>
    <property type="molecule type" value="Genomic_DNA"/>
</dbReference>
<keyword evidence="2" id="KW-1185">Reference proteome</keyword>
<name>A0A0C2BYD4_9BURK</name>
<sequence>MDCFHLTSAVHKCLSVGRKVAEMDDRKLAVELWKREEKVILAMLTLAKELVVREASEEEKWARALRGIVCGGNNCS</sequence>
<reference evidence="1 2" key="1">
    <citation type="submission" date="2014-12" db="EMBL/GenBank/DDBJ databases">
        <title>Denitrispirillum autotrophicum gen. nov., sp. nov., Denitrifying, Facultatively Autotrophic Bacteria Isolated from Rice Paddy Soil.</title>
        <authorList>
            <person name="Ishii S."/>
            <person name="Ashida N."/>
            <person name="Ohno H."/>
            <person name="Otsuka S."/>
            <person name="Yokota A."/>
            <person name="Senoo K."/>
        </authorList>
    </citation>
    <scope>NUCLEOTIDE SEQUENCE [LARGE SCALE GENOMIC DNA]</scope>
    <source>
        <strain evidence="1 2">TSA66</strain>
    </source>
</reference>
<organism evidence="1 2">
    <name type="scientific">Noviherbaspirillum autotrophicum</name>
    <dbReference type="NCBI Taxonomy" id="709839"/>
    <lineage>
        <taxon>Bacteria</taxon>
        <taxon>Pseudomonadati</taxon>
        <taxon>Pseudomonadota</taxon>
        <taxon>Betaproteobacteria</taxon>
        <taxon>Burkholderiales</taxon>
        <taxon>Oxalobacteraceae</taxon>
        <taxon>Noviherbaspirillum</taxon>
    </lineage>
</organism>